<proteinExistence type="predicted"/>
<accession>A0ABX4XT83</accession>
<gene>
    <name evidence="1" type="ORF">CCU68_33840</name>
</gene>
<sequence>MTNRINNFWFFSKNSFMDSPFEAITAHPFIPIQPRNLSKLPQPYLIKRGVDVGQILFRKRIYKSANDRACNSVERSTIVIDR</sequence>
<name>A0ABX4XT83_9PSED</name>
<comment type="caution">
    <text evidence="1">The sequence shown here is derived from an EMBL/GenBank/DDBJ whole genome shotgun (WGS) entry which is preliminary data.</text>
</comment>
<protein>
    <submittedName>
        <fullName evidence="1">Uncharacterized protein</fullName>
    </submittedName>
</protein>
<dbReference type="EMBL" id="POWE01000187">
    <property type="protein sequence ID" value="PNQ88062.1"/>
    <property type="molecule type" value="Genomic_DNA"/>
</dbReference>
<keyword evidence="2" id="KW-1185">Reference proteome</keyword>
<evidence type="ECO:0000313" key="1">
    <source>
        <dbReference type="EMBL" id="PNQ88062.1"/>
    </source>
</evidence>
<organism evidence="1 2">
    <name type="scientific">Pseudomonas gingeri NCPPB 3146 = LMG 5327</name>
    <dbReference type="NCBI Taxonomy" id="707248"/>
    <lineage>
        <taxon>Bacteria</taxon>
        <taxon>Pseudomonadati</taxon>
        <taxon>Pseudomonadota</taxon>
        <taxon>Gammaproteobacteria</taxon>
        <taxon>Pseudomonadales</taxon>
        <taxon>Pseudomonadaceae</taxon>
        <taxon>Pseudomonas</taxon>
    </lineage>
</organism>
<dbReference type="Proteomes" id="UP000236232">
    <property type="component" value="Unassembled WGS sequence"/>
</dbReference>
<evidence type="ECO:0000313" key="2">
    <source>
        <dbReference type="Proteomes" id="UP000236232"/>
    </source>
</evidence>
<reference evidence="1 2" key="1">
    <citation type="submission" date="2018-01" db="EMBL/GenBank/DDBJ databases">
        <title>Draft Genome Sequence of Pseudomonas gingeri NCPPB 3146 (LMG 5327), a White Line Reaction Producer.</title>
        <authorList>
            <person name="Rokni-Zadeh H."/>
            <person name="Bahrami T."/>
            <person name="Zarvandi S."/>
            <person name="Changi-Ashtiani M."/>
            <person name="De Mot R."/>
        </authorList>
    </citation>
    <scope>NUCLEOTIDE SEQUENCE [LARGE SCALE GENOMIC DNA]</scope>
    <source>
        <strain evidence="2">NCPPB 3146 \ LMG 5327</strain>
    </source>
</reference>